<evidence type="ECO:0000256" key="2">
    <source>
        <dbReference type="PIRSR" id="PIRSR639069-2"/>
    </source>
</evidence>
<feature type="domain" description="Acetyl xylan esterase" evidence="3">
    <location>
        <begin position="28"/>
        <end position="301"/>
    </location>
</feature>
<dbReference type="Gene3D" id="3.40.50.1820">
    <property type="entry name" value="alpha/beta hydrolase"/>
    <property type="match status" value="1"/>
</dbReference>
<reference evidence="4 5" key="1">
    <citation type="submission" date="2019-09" db="EMBL/GenBank/DDBJ databases">
        <title>Whole-genome sequence of the purple sulfur bacterium Thiohalocapsa marina DSM 19078.</title>
        <authorList>
            <person name="Kyndt J.A."/>
            <person name="Meyer T.E."/>
        </authorList>
    </citation>
    <scope>NUCLEOTIDE SEQUENCE [LARGE SCALE GENOMIC DNA]</scope>
    <source>
        <strain evidence="4 5">DSM 19078</strain>
    </source>
</reference>
<organism evidence="4 5">
    <name type="scientific">Thiohalocapsa marina</name>
    <dbReference type="NCBI Taxonomy" id="424902"/>
    <lineage>
        <taxon>Bacteria</taxon>
        <taxon>Pseudomonadati</taxon>
        <taxon>Pseudomonadota</taxon>
        <taxon>Gammaproteobacteria</taxon>
        <taxon>Chromatiales</taxon>
        <taxon>Chromatiaceae</taxon>
        <taxon>Thiohalocapsa</taxon>
    </lineage>
</organism>
<dbReference type="GO" id="GO:0052689">
    <property type="term" value="F:carboxylic ester hydrolase activity"/>
    <property type="evidence" value="ECO:0007669"/>
    <property type="project" value="TreeGrafter"/>
</dbReference>
<feature type="active site" description="Nucleophile" evidence="1">
    <location>
        <position position="182"/>
    </location>
</feature>
<dbReference type="EMBL" id="VWXX01000003">
    <property type="protein sequence ID" value="KAA6187066.1"/>
    <property type="molecule type" value="Genomic_DNA"/>
</dbReference>
<comment type="caution">
    <text evidence="4">The sequence shown here is derived from an EMBL/GenBank/DDBJ whole genome shotgun (WGS) entry which is preliminary data.</text>
</comment>
<accession>A0A5M8FTE8</accession>
<name>A0A5M8FTE8_9GAMM</name>
<dbReference type="SUPFAM" id="SSF53474">
    <property type="entry name" value="alpha/beta-Hydrolases"/>
    <property type="match status" value="1"/>
</dbReference>
<evidence type="ECO:0000313" key="4">
    <source>
        <dbReference type="EMBL" id="KAA6187066.1"/>
    </source>
</evidence>
<feature type="active site" description="Charge relay system" evidence="1">
    <location>
        <position position="264"/>
    </location>
</feature>
<dbReference type="Pfam" id="PF05448">
    <property type="entry name" value="AXE1"/>
    <property type="match status" value="1"/>
</dbReference>
<feature type="binding site" evidence="2">
    <location>
        <position position="98"/>
    </location>
    <ligand>
        <name>substrate</name>
    </ligand>
</feature>
<gene>
    <name evidence="4" type="ORF">F2Q65_03020</name>
</gene>
<evidence type="ECO:0000256" key="1">
    <source>
        <dbReference type="PIRSR" id="PIRSR639069-1"/>
    </source>
</evidence>
<keyword evidence="5" id="KW-1185">Reference proteome</keyword>
<dbReference type="OrthoDB" id="9770528at2"/>
<feature type="active site" description="Charge relay system" evidence="1">
    <location>
        <position position="292"/>
    </location>
</feature>
<dbReference type="InterPro" id="IPR008391">
    <property type="entry name" value="AXE1_dom"/>
</dbReference>
<dbReference type="Proteomes" id="UP000322981">
    <property type="component" value="Unassembled WGS sequence"/>
</dbReference>
<evidence type="ECO:0000259" key="3">
    <source>
        <dbReference type="Pfam" id="PF05448"/>
    </source>
</evidence>
<dbReference type="InterPro" id="IPR039069">
    <property type="entry name" value="CE7"/>
</dbReference>
<dbReference type="GO" id="GO:0005976">
    <property type="term" value="P:polysaccharide metabolic process"/>
    <property type="evidence" value="ECO:0007669"/>
    <property type="project" value="TreeGrafter"/>
</dbReference>
<dbReference type="PANTHER" id="PTHR40111">
    <property type="entry name" value="CEPHALOSPORIN-C DEACETYLASE"/>
    <property type="match status" value="1"/>
</dbReference>
<dbReference type="PANTHER" id="PTHR40111:SF1">
    <property type="entry name" value="CEPHALOSPORIN-C DEACETYLASE"/>
    <property type="match status" value="1"/>
</dbReference>
<dbReference type="AlphaFoldDB" id="A0A5M8FTE8"/>
<dbReference type="InterPro" id="IPR029058">
    <property type="entry name" value="AB_hydrolase_fold"/>
</dbReference>
<sequence length="316" mass="34739">MLQHGYGFDPTYGYSLDDLLAVEPPVGPSDFAPFWVARYRRALGIDPAPRLSPSAVAIPGFAVAEIAYRSTEGFTIRGWLLQPIRGQALRAFILGHGYGGISEPPRDLIDEQAIYLVPCFRGLGLSARPPISREPRWHVLHDIDKRDRYILGGCVEDVWTGVSALLALFPALAGRLGYLGISFGGGIGALALPWDERIVRGHLNVPTFGHQALRLRLPTSGSAAAVQDFVRQHRHVLATLAYYDAAVAAAFIRQPMHVAAARFDPVVAPPGQFAIYNALLSDKRLFVLDAGHFEYPNRARQERELMAGLRTFFSTL</sequence>
<evidence type="ECO:0000313" key="5">
    <source>
        <dbReference type="Proteomes" id="UP000322981"/>
    </source>
</evidence>
<protein>
    <submittedName>
        <fullName evidence="4">Deacetylase</fullName>
    </submittedName>
</protein>
<proteinExistence type="predicted"/>